<dbReference type="EMBL" id="JAJGAK010000001">
    <property type="protein sequence ID" value="MCC8361578.1"/>
    <property type="molecule type" value="Genomic_DNA"/>
</dbReference>
<dbReference type="Proteomes" id="UP001165293">
    <property type="component" value="Unassembled WGS sequence"/>
</dbReference>
<evidence type="ECO:0008006" key="3">
    <source>
        <dbReference type="Google" id="ProtNLM"/>
    </source>
</evidence>
<sequence length="258" mass="29805">MPQETPVQLLWTGGWDSTYRLLMLLLQLRLPVAPIYIYDAKRASAPVEMRTMEHLREAIATSYPHARALLQPTTVVCMEDIAPDEDIERAFNRVLQKVRIGDQYAFIARYCKQHGLDGVELSVENAPRGAHAALERNMELVASPAGPTYRMRNDAEDDIRKVFGPFSCPIFMTRKEDMSAAVTRNGWQPLMAMTWFCHKPSRKMEPCGFCNPCQYVLQQGMGHRIPRSRRTLSRLYSFTLMPLRARTRQWLRRMRAQT</sequence>
<evidence type="ECO:0000313" key="2">
    <source>
        <dbReference type="Proteomes" id="UP001165293"/>
    </source>
</evidence>
<gene>
    <name evidence="1" type="ORF">LK996_00575</name>
</gene>
<name>A0ABS8JD93_9GAMM</name>
<dbReference type="Gene3D" id="3.40.50.620">
    <property type="entry name" value="HUPs"/>
    <property type="match status" value="1"/>
</dbReference>
<protein>
    <recommendedName>
        <fullName evidence="3">7-cyano-7-deazaguanine synthase</fullName>
    </recommendedName>
</protein>
<organism evidence="1 2">
    <name type="scientific">Noviluteimonas lactosilytica</name>
    <dbReference type="NCBI Taxonomy" id="2888523"/>
    <lineage>
        <taxon>Bacteria</taxon>
        <taxon>Pseudomonadati</taxon>
        <taxon>Pseudomonadota</taxon>
        <taxon>Gammaproteobacteria</taxon>
        <taxon>Lysobacterales</taxon>
        <taxon>Lysobacteraceae</taxon>
        <taxon>Noviluteimonas</taxon>
    </lineage>
</organism>
<accession>A0ABS8JD93</accession>
<evidence type="ECO:0000313" key="1">
    <source>
        <dbReference type="EMBL" id="MCC8361578.1"/>
    </source>
</evidence>
<proteinExistence type="predicted"/>
<comment type="caution">
    <text evidence="1">The sequence shown here is derived from an EMBL/GenBank/DDBJ whole genome shotgun (WGS) entry which is preliminary data.</text>
</comment>
<dbReference type="InterPro" id="IPR014729">
    <property type="entry name" value="Rossmann-like_a/b/a_fold"/>
</dbReference>
<keyword evidence="2" id="KW-1185">Reference proteome</keyword>
<reference evidence="1" key="1">
    <citation type="submission" date="2021-10" db="EMBL/GenBank/DDBJ databases">
        <authorList>
            <person name="Lyu M."/>
            <person name="Wang X."/>
            <person name="Meng X."/>
            <person name="Xu K."/>
        </authorList>
    </citation>
    <scope>NUCLEOTIDE SEQUENCE</scope>
    <source>
        <strain evidence="1">A6</strain>
    </source>
</reference>
<dbReference type="RefSeq" id="WP_230525232.1">
    <property type="nucleotide sequence ID" value="NZ_JAJGAK010000001.1"/>
</dbReference>